<evidence type="ECO:0000259" key="6">
    <source>
        <dbReference type="Pfam" id="PF13847"/>
    </source>
</evidence>
<keyword evidence="2" id="KW-0169">Cobalamin biosynthesis</keyword>
<dbReference type="Pfam" id="PF13847">
    <property type="entry name" value="Methyltransf_31"/>
    <property type="match status" value="1"/>
</dbReference>
<dbReference type="OrthoDB" id="9780707at2"/>
<keyword evidence="5" id="KW-0949">S-adenosyl-L-methionine</keyword>
<feature type="domain" description="Methyltransferase" evidence="6">
    <location>
        <begin position="32"/>
        <end position="138"/>
    </location>
</feature>
<dbReference type="GO" id="GO:0009236">
    <property type="term" value="P:cobalamin biosynthetic process"/>
    <property type="evidence" value="ECO:0007669"/>
    <property type="project" value="UniProtKB-UniPathway"/>
</dbReference>
<dbReference type="Proteomes" id="UP000286268">
    <property type="component" value="Chromosome"/>
</dbReference>
<dbReference type="PANTHER" id="PTHR43182:SF1">
    <property type="entry name" value="COBALT-PRECORRIN-7 C(5)-METHYLTRANSFERASE"/>
    <property type="match status" value="1"/>
</dbReference>
<dbReference type="RefSeq" id="WP_128211566.1">
    <property type="nucleotide sequence ID" value="NZ_CP025746.1"/>
</dbReference>
<gene>
    <name evidence="7" type="primary">cbiT</name>
    <name evidence="7" type="ORF">C1I91_04650</name>
</gene>
<organism evidence="7 8">
    <name type="scientific">Clostridium manihotivorum</name>
    <dbReference type="NCBI Taxonomy" id="2320868"/>
    <lineage>
        <taxon>Bacteria</taxon>
        <taxon>Bacillati</taxon>
        <taxon>Bacillota</taxon>
        <taxon>Clostridia</taxon>
        <taxon>Eubacteriales</taxon>
        <taxon>Clostridiaceae</taxon>
        <taxon>Clostridium</taxon>
    </lineage>
</organism>
<proteinExistence type="predicted"/>
<dbReference type="GO" id="GO:0000179">
    <property type="term" value="F:rRNA (adenine-N6,N6-)-dimethyltransferase activity"/>
    <property type="evidence" value="ECO:0007669"/>
    <property type="project" value="InterPro"/>
</dbReference>
<dbReference type="Gene3D" id="3.40.50.150">
    <property type="entry name" value="Vaccinia Virus protein VP39"/>
    <property type="match status" value="1"/>
</dbReference>
<dbReference type="GO" id="GO:0008276">
    <property type="term" value="F:protein methyltransferase activity"/>
    <property type="evidence" value="ECO:0007669"/>
    <property type="project" value="InterPro"/>
</dbReference>
<keyword evidence="4 7" id="KW-0808">Transferase</keyword>
<dbReference type="InterPro" id="IPR025714">
    <property type="entry name" value="Methyltranfer_dom"/>
</dbReference>
<dbReference type="InterPro" id="IPR029063">
    <property type="entry name" value="SAM-dependent_MTases_sf"/>
</dbReference>
<keyword evidence="3 7" id="KW-0489">Methyltransferase</keyword>
<evidence type="ECO:0000256" key="1">
    <source>
        <dbReference type="ARBA" id="ARBA00004953"/>
    </source>
</evidence>
<comment type="pathway">
    <text evidence="1">Cofactor biosynthesis; adenosylcobalamin biosynthesis.</text>
</comment>
<dbReference type="AlphaFoldDB" id="A0A410DPM4"/>
<evidence type="ECO:0000256" key="5">
    <source>
        <dbReference type="ARBA" id="ARBA00022691"/>
    </source>
</evidence>
<reference evidence="7 8" key="1">
    <citation type="submission" date="2018-01" db="EMBL/GenBank/DDBJ databases">
        <title>Genome Sequencing and Assembly of Anaerobacter polyendosporus strain CT4.</title>
        <authorList>
            <person name="Tachaapaikoon C."/>
            <person name="Sutheeworapong S."/>
            <person name="Jenjaroenpun P."/>
            <person name="Wongsurawat T."/>
            <person name="Nookeaw I."/>
            <person name="Cheawchanlertfa P."/>
            <person name="Kosugi A."/>
            <person name="Cheevadhanarak S."/>
            <person name="Ratanakhanokchai K."/>
        </authorList>
    </citation>
    <scope>NUCLEOTIDE SEQUENCE [LARGE SCALE GENOMIC DNA]</scope>
    <source>
        <strain evidence="7 8">CT4</strain>
    </source>
</reference>
<dbReference type="PANTHER" id="PTHR43182">
    <property type="entry name" value="COBALT-PRECORRIN-6B C(15)-METHYLTRANSFERASE (DECARBOXYLATING)"/>
    <property type="match status" value="1"/>
</dbReference>
<dbReference type="InterPro" id="IPR014008">
    <property type="entry name" value="Cbl_synth_MTase_CbiT"/>
</dbReference>
<dbReference type="SUPFAM" id="SSF53335">
    <property type="entry name" value="S-adenosyl-L-methionine-dependent methyltransferases"/>
    <property type="match status" value="1"/>
</dbReference>
<accession>A0A410DPM4</accession>
<name>A0A410DPM4_9CLOT</name>
<dbReference type="EMBL" id="CP025746">
    <property type="protein sequence ID" value="QAA31007.1"/>
    <property type="molecule type" value="Genomic_DNA"/>
</dbReference>
<evidence type="ECO:0000256" key="3">
    <source>
        <dbReference type="ARBA" id="ARBA00022603"/>
    </source>
</evidence>
<dbReference type="InterPro" id="IPR020596">
    <property type="entry name" value="rRNA_Ade_Mease_Trfase_CS"/>
</dbReference>
<dbReference type="KEGG" id="cmah:C1I91_04650"/>
<evidence type="ECO:0000313" key="7">
    <source>
        <dbReference type="EMBL" id="QAA31007.1"/>
    </source>
</evidence>
<dbReference type="PROSITE" id="PS01131">
    <property type="entry name" value="RRNA_A_DIMETH"/>
    <property type="match status" value="1"/>
</dbReference>
<evidence type="ECO:0000256" key="2">
    <source>
        <dbReference type="ARBA" id="ARBA00022573"/>
    </source>
</evidence>
<evidence type="ECO:0000313" key="8">
    <source>
        <dbReference type="Proteomes" id="UP000286268"/>
    </source>
</evidence>
<dbReference type="UniPathway" id="UPA00148"/>
<protein>
    <submittedName>
        <fullName evidence="7">Precorrin-6Y C5,15-methyltransferase (Decarboxylating) subunit CbiT</fullName>
    </submittedName>
</protein>
<keyword evidence="8" id="KW-1185">Reference proteome</keyword>
<dbReference type="InterPro" id="IPR050714">
    <property type="entry name" value="Cobalamin_biosynth_MTase"/>
</dbReference>
<dbReference type="CDD" id="cd02440">
    <property type="entry name" value="AdoMet_MTases"/>
    <property type="match status" value="1"/>
</dbReference>
<dbReference type="NCBIfam" id="TIGR02469">
    <property type="entry name" value="CbiT"/>
    <property type="match status" value="1"/>
</dbReference>
<evidence type="ECO:0000256" key="4">
    <source>
        <dbReference type="ARBA" id="ARBA00022679"/>
    </source>
</evidence>
<sequence length="187" mass="20446">MKYIKDEEFIRGNCPMTKEEVRIVSIAKLGIEEDYSILDVGAGTGSVSIQMSKLASKGKVISIERDEEALELLYKNKEKFAADNMQIIAGEALEAAGSIEGQYDGIFIGGSGGNLEAIIRVYGSKLKPNKNMVLNFITIDNLYKAINCLRELNYEVECTQLAVSKAKGKGLMLTANNPIFIVTAVLK</sequence>